<evidence type="ECO:0000313" key="2">
    <source>
        <dbReference type="Proteomes" id="UP000887013"/>
    </source>
</evidence>
<proteinExistence type="predicted"/>
<keyword evidence="2" id="KW-1185">Reference proteome</keyword>
<comment type="caution">
    <text evidence="1">The sequence shown here is derived from an EMBL/GenBank/DDBJ whole genome shotgun (WGS) entry which is preliminary data.</text>
</comment>
<feature type="non-terminal residue" evidence="1">
    <location>
        <position position="1"/>
    </location>
</feature>
<sequence>DLNRERFNESLSCGKSIELIFTIWAHDGNECGSRELDVICPTTPNLASAHYLLLYHTALTWRVLEV</sequence>
<evidence type="ECO:0000313" key="1">
    <source>
        <dbReference type="EMBL" id="GFT87965.1"/>
    </source>
</evidence>
<protein>
    <submittedName>
        <fullName evidence="1">Uncharacterized protein</fullName>
    </submittedName>
</protein>
<dbReference type="Proteomes" id="UP000887013">
    <property type="component" value="Unassembled WGS sequence"/>
</dbReference>
<name>A0A8X6U722_NEPPI</name>
<organism evidence="1 2">
    <name type="scientific">Nephila pilipes</name>
    <name type="common">Giant wood spider</name>
    <name type="synonym">Nephila maculata</name>
    <dbReference type="NCBI Taxonomy" id="299642"/>
    <lineage>
        <taxon>Eukaryota</taxon>
        <taxon>Metazoa</taxon>
        <taxon>Ecdysozoa</taxon>
        <taxon>Arthropoda</taxon>
        <taxon>Chelicerata</taxon>
        <taxon>Arachnida</taxon>
        <taxon>Araneae</taxon>
        <taxon>Araneomorphae</taxon>
        <taxon>Entelegynae</taxon>
        <taxon>Araneoidea</taxon>
        <taxon>Nephilidae</taxon>
        <taxon>Nephila</taxon>
    </lineage>
</organism>
<gene>
    <name evidence="1" type="ORF">NPIL_440731</name>
</gene>
<dbReference type="AlphaFoldDB" id="A0A8X6U722"/>
<reference evidence="1" key="1">
    <citation type="submission" date="2020-08" db="EMBL/GenBank/DDBJ databases">
        <title>Multicomponent nature underlies the extraordinary mechanical properties of spider dragline silk.</title>
        <authorList>
            <person name="Kono N."/>
            <person name="Nakamura H."/>
            <person name="Mori M."/>
            <person name="Yoshida Y."/>
            <person name="Ohtoshi R."/>
            <person name="Malay A.D."/>
            <person name="Moran D.A.P."/>
            <person name="Tomita M."/>
            <person name="Numata K."/>
            <person name="Arakawa K."/>
        </authorList>
    </citation>
    <scope>NUCLEOTIDE SEQUENCE</scope>
</reference>
<dbReference type="EMBL" id="BMAW01073498">
    <property type="protein sequence ID" value="GFT87965.1"/>
    <property type="molecule type" value="Genomic_DNA"/>
</dbReference>
<accession>A0A8X6U722</accession>